<dbReference type="SUPFAM" id="SSF46785">
    <property type="entry name" value="Winged helix' DNA-binding domain"/>
    <property type="match status" value="1"/>
</dbReference>
<dbReference type="Proteomes" id="UP000460412">
    <property type="component" value="Unassembled WGS sequence"/>
</dbReference>
<dbReference type="Pfam" id="PF09182">
    <property type="entry name" value="PuR_N"/>
    <property type="match status" value="1"/>
</dbReference>
<sequence length="324" mass="38137">MEKKNRILAILYRLYSGNEVSVTELSEEYQVARKSISRDISIIRSFLAEHRELVGNVELMYDRKKRSYVLSAGKGIRAKELLVILKILLGSRVFKKDELRSMTDNLTVYSSHADQKLFRDFWKNEMEYYCQVHTEGCLDLYDTVWRLEECIKEGRSIEITYKKLNGKVVERWIYPIAVTFSSFYFYLLACRGDVENSAVIYYRMDRIAEIHERKERIPIEIEERRRLERAKVYNQKMFMGQPMKIRFLYTGPSVGAILDKFPTASVFCQHEEAAEITAVVEYSRGTIMELLSQGSWVKVLAPKQLLDDMQTEIRKMEKIYDDSI</sequence>
<dbReference type="InterPro" id="IPR051534">
    <property type="entry name" value="CBASS_pafABC_assoc_protein"/>
</dbReference>
<evidence type="ECO:0000259" key="2">
    <source>
        <dbReference type="Pfam" id="PF13280"/>
    </source>
</evidence>
<reference evidence="3 4" key="1">
    <citation type="submission" date="2019-12" db="EMBL/GenBank/DDBJ databases">
        <title>Sporaefaciens musculi gen. nov., sp. nov., a novel bacterium isolated from the caecum of an obese mouse.</title>
        <authorList>
            <person name="Rasmussen T.S."/>
            <person name="Streidl T."/>
            <person name="Hitch T.C.A."/>
            <person name="Wortmann E."/>
            <person name="Deptula P."/>
            <person name="Hansen M."/>
            <person name="Nielsen D.S."/>
            <person name="Clavel T."/>
            <person name="Vogensen F.K."/>
        </authorList>
    </citation>
    <scope>NUCLEOTIDE SEQUENCE [LARGE SCALE GENOMIC DNA]</scope>
    <source>
        <strain evidence="3 4">WCA-9-b2</strain>
    </source>
</reference>
<feature type="domain" description="Bacterial purine repressor N-terminal" evidence="1">
    <location>
        <begin position="3"/>
        <end position="58"/>
    </location>
</feature>
<dbReference type="InterPro" id="IPR015265">
    <property type="entry name" value="PuR_N"/>
</dbReference>
<dbReference type="InterPro" id="IPR036390">
    <property type="entry name" value="WH_DNA-bd_sf"/>
</dbReference>
<feature type="domain" description="WYL" evidence="2">
    <location>
        <begin position="146"/>
        <end position="210"/>
    </location>
</feature>
<dbReference type="PROSITE" id="PS52050">
    <property type="entry name" value="WYL"/>
    <property type="match status" value="1"/>
</dbReference>
<organism evidence="3 4">
    <name type="scientific">Sporofaciens musculi</name>
    <dbReference type="NCBI Taxonomy" id="2681861"/>
    <lineage>
        <taxon>Bacteria</taxon>
        <taxon>Bacillati</taxon>
        <taxon>Bacillota</taxon>
        <taxon>Clostridia</taxon>
        <taxon>Lachnospirales</taxon>
        <taxon>Lachnospiraceae</taxon>
        <taxon>Sporofaciens</taxon>
    </lineage>
</organism>
<dbReference type="PANTHER" id="PTHR34580">
    <property type="match status" value="1"/>
</dbReference>
<dbReference type="GO" id="GO:0003677">
    <property type="term" value="F:DNA binding"/>
    <property type="evidence" value="ECO:0007669"/>
    <property type="project" value="InterPro"/>
</dbReference>
<dbReference type="AlphaFoldDB" id="A0A7X3SK08"/>
<proteinExistence type="predicted"/>
<name>A0A7X3SK08_9FIRM</name>
<evidence type="ECO:0000313" key="3">
    <source>
        <dbReference type="EMBL" id="MXP77022.1"/>
    </source>
</evidence>
<evidence type="ECO:0000313" key="4">
    <source>
        <dbReference type="Proteomes" id="UP000460412"/>
    </source>
</evidence>
<evidence type="ECO:0000259" key="1">
    <source>
        <dbReference type="Pfam" id="PF09182"/>
    </source>
</evidence>
<dbReference type="PANTHER" id="PTHR34580:SF1">
    <property type="entry name" value="PROTEIN PAFC"/>
    <property type="match status" value="1"/>
</dbReference>
<keyword evidence="4" id="KW-1185">Reference proteome</keyword>
<gene>
    <name evidence="3" type="ORF">GN277_17040</name>
</gene>
<dbReference type="EMBL" id="WUQX01000001">
    <property type="protein sequence ID" value="MXP77022.1"/>
    <property type="molecule type" value="Genomic_DNA"/>
</dbReference>
<dbReference type="Gene3D" id="1.10.10.10">
    <property type="entry name" value="Winged helix-like DNA-binding domain superfamily/Winged helix DNA-binding domain"/>
    <property type="match status" value="1"/>
</dbReference>
<comment type="caution">
    <text evidence="3">The sequence shown here is derived from an EMBL/GenBank/DDBJ whole genome shotgun (WGS) entry which is preliminary data.</text>
</comment>
<dbReference type="InterPro" id="IPR026881">
    <property type="entry name" value="WYL_dom"/>
</dbReference>
<dbReference type="Pfam" id="PF13280">
    <property type="entry name" value="WYL"/>
    <property type="match status" value="1"/>
</dbReference>
<protein>
    <submittedName>
        <fullName evidence="3">WYL domain-containing protein</fullName>
    </submittedName>
</protein>
<dbReference type="RefSeq" id="WP_159752055.1">
    <property type="nucleotide sequence ID" value="NZ_WUQX01000001.1"/>
</dbReference>
<dbReference type="GO" id="GO:0006355">
    <property type="term" value="P:regulation of DNA-templated transcription"/>
    <property type="evidence" value="ECO:0007669"/>
    <property type="project" value="InterPro"/>
</dbReference>
<accession>A0A7X3SK08</accession>
<dbReference type="InterPro" id="IPR036388">
    <property type="entry name" value="WH-like_DNA-bd_sf"/>
</dbReference>